<protein>
    <recommendedName>
        <fullName evidence="6">Flagellar protein FlgN</fullName>
    </recommendedName>
</protein>
<comment type="similarity">
    <text evidence="2">Belongs to the FlgN family.</text>
</comment>
<dbReference type="Proteomes" id="UP000427906">
    <property type="component" value="Chromosome"/>
</dbReference>
<sequence length="170" mass="19415">MNVMISTLLSILDEETSCYREMENLLADEEESISFSRKDRFDTVQLKKDALLFKLQQFEQKRKPMIDRLADGYGTGGQPLTISRLARYVAPPYDERLLERADRLRSVIGAVQEKNRRNQLLINHYLDLIKGSLNLLTRHLEDNPVYQKPGTRQPSAGYPCGGGRLICGTV</sequence>
<dbReference type="AlphaFoldDB" id="A0A5K7YCW6"/>
<evidence type="ECO:0008006" key="6">
    <source>
        <dbReference type="Google" id="ProtNLM"/>
    </source>
</evidence>
<evidence type="ECO:0000256" key="3">
    <source>
        <dbReference type="ARBA" id="ARBA00022795"/>
    </source>
</evidence>
<organism evidence="4 5">
    <name type="scientific">Desulfosarcina alkanivorans</name>
    <dbReference type="NCBI Taxonomy" id="571177"/>
    <lineage>
        <taxon>Bacteria</taxon>
        <taxon>Pseudomonadati</taxon>
        <taxon>Thermodesulfobacteriota</taxon>
        <taxon>Desulfobacteria</taxon>
        <taxon>Desulfobacterales</taxon>
        <taxon>Desulfosarcinaceae</taxon>
        <taxon>Desulfosarcina</taxon>
    </lineage>
</organism>
<evidence type="ECO:0000256" key="1">
    <source>
        <dbReference type="ARBA" id="ARBA00002397"/>
    </source>
</evidence>
<dbReference type="KEGG" id="dalk:DSCA_07160"/>
<dbReference type="GO" id="GO:0044780">
    <property type="term" value="P:bacterial-type flagellum assembly"/>
    <property type="evidence" value="ECO:0007669"/>
    <property type="project" value="InterPro"/>
</dbReference>
<dbReference type="RefSeq" id="WP_155315119.1">
    <property type="nucleotide sequence ID" value="NZ_AP021874.1"/>
</dbReference>
<accession>A0A5K7YCW6</accession>
<evidence type="ECO:0000313" key="4">
    <source>
        <dbReference type="EMBL" id="BBO66786.1"/>
    </source>
</evidence>
<dbReference type="Pfam" id="PF05130">
    <property type="entry name" value="FlgN"/>
    <property type="match status" value="1"/>
</dbReference>
<keyword evidence="3" id="KW-1005">Bacterial flagellum biogenesis</keyword>
<evidence type="ECO:0000256" key="2">
    <source>
        <dbReference type="ARBA" id="ARBA00007703"/>
    </source>
</evidence>
<reference evidence="4 5" key="1">
    <citation type="submission" date="2019-11" db="EMBL/GenBank/DDBJ databases">
        <title>Comparative genomics of hydrocarbon-degrading Desulfosarcina strains.</title>
        <authorList>
            <person name="Watanabe M."/>
            <person name="Kojima H."/>
            <person name="Fukui M."/>
        </authorList>
    </citation>
    <scope>NUCLEOTIDE SEQUENCE [LARGE SCALE GENOMIC DNA]</scope>
    <source>
        <strain evidence="4 5">PL12</strain>
    </source>
</reference>
<name>A0A5K7YCW6_9BACT</name>
<dbReference type="InterPro" id="IPR007809">
    <property type="entry name" value="FlgN-like"/>
</dbReference>
<evidence type="ECO:0000313" key="5">
    <source>
        <dbReference type="Proteomes" id="UP000427906"/>
    </source>
</evidence>
<dbReference type="InterPro" id="IPR036679">
    <property type="entry name" value="FlgN-like_sf"/>
</dbReference>
<dbReference type="EMBL" id="AP021874">
    <property type="protein sequence ID" value="BBO66786.1"/>
    <property type="molecule type" value="Genomic_DNA"/>
</dbReference>
<proteinExistence type="inferred from homology"/>
<dbReference type="OrthoDB" id="1680765at2"/>
<comment type="function">
    <text evidence="1">Required for the efficient initiation of filament assembly.</text>
</comment>
<dbReference type="Gene3D" id="1.20.58.300">
    <property type="entry name" value="FlgN-like"/>
    <property type="match status" value="1"/>
</dbReference>
<dbReference type="SUPFAM" id="SSF140566">
    <property type="entry name" value="FlgN-like"/>
    <property type="match status" value="1"/>
</dbReference>
<gene>
    <name evidence="4" type="ORF">DSCA_07160</name>
</gene>
<keyword evidence="5" id="KW-1185">Reference proteome</keyword>